<dbReference type="GO" id="GO:0003908">
    <property type="term" value="F:methylated-DNA-[protein]-cysteine S-methyltransferase activity"/>
    <property type="evidence" value="ECO:0007669"/>
    <property type="project" value="UniProtKB-EC"/>
</dbReference>
<feature type="domain" description="HTH araC/xylS-type" evidence="11">
    <location>
        <begin position="16"/>
        <end position="115"/>
    </location>
</feature>
<dbReference type="GO" id="GO:0006281">
    <property type="term" value="P:DNA repair"/>
    <property type="evidence" value="ECO:0007669"/>
    <property type="project" value="UniProtKB-KW"/>
</dbReference>
<keyword evidence="8" id="KW-0804">Transcription</keyword>
<sequence length="288" mass="32485">MKDNFSYQHENYQRIAKAIAYIQVHFKEQPDLTTVADYLHLSPAHFQRLFTEWVGTSPKKFLQYITLSYTKSLLKKVESPSLFDTTYEAGLSSTSRLHDLFIQFEGMTPAEYKNGGEKLIISNSFHQTLFGTVHIASTEKGICKLSFIEDKGIALQELLEEYPNASHHEEVKDIHLQALKLLQLNTENIDLPSIKLHLKGSEFQLKVWEALLQIPAGNLRSYKFIADQIGSPSASRAVGSAIGKNPIAILIPCHRVLQTSGRLGGYRWGLERKSALIGWEAVAINKED</sequence>
<gene>
    <name evidence="12" type="ORF">SAMN04487893_1119</name>
</gene>
<dbReference type="PROSITE" id="PS01124">
    <property type="entry name" value="HTH_ARAC_FAMILY_2"/>
    <property type="match status" value="1"/>
</dbReference>
<dbReference type="NCBIfam" id="TIGR00589">
    <property type="entry name" value="ogt"/>
    <property type="match status" value="1"/>
</dbReference>
<evidence type="ECO:0000259" key="11">
    <source>
        <dbReference type="PROSITE" id="PS01124"/>
    </source>
</evidence>
<name>A0A1I3SNX1_9FLAO</name>
<evidence type="ECO:0000256" key="2">
    <source>
        <dbReference type="ARBA" id="ARBA00008711"/>
    </source>
</evidence>
<dbReference type="InterPro" id="IPR036388">
    <property type="entry name" value="WH-like_DNA-bd_sf"/>
</dbReference>
<dbReference type="SMART" id="SM00342">
    <property type="entry name" value="HTH_ARAC"/>
    <property type="match status" value="1"/>
</dbReference>
<dbReference type="EC" id="2.1.1.63" evidence="3"/>
<evidence type="ECO:0000313" key="13">
    <source>
        <dbReference type="Proteomes" id="UP000243887"/>
    </source>
</evidence>
<proteinExistence type="inferred from homology"/>
<dbReference type="InterPro" id="IPR014048">
    <property type="entry name" value="MethylDNA_cys_MeTrfase_DNA-bd"/>
</dbReference>
<reference evidence="13" key="1">
    <citation type="submission" date="2016-10" db="EMBL/GenBank/DDBJ databases">
        <authorList>
            <person name="Varghese N."/>
            <person name="Submissions S."/>
        </authorList>
    </citation>
    <scope>NUCLEOTIDE SEQUENCE [LARGE SCALE GENOMIC DNA]</scope>
    <source>
        <strain evidence="13">DSM 26542</strain>
    </source>
</reference>
<dbReference type="SUPFAM" id="SSF46767">
    <property type="entry name" value="Methylated DNA-protein cysteine methyltransferase, C-terminal domain"/>
    <property type="match status" value="1"/>
</dbReference>
<dbReference type="PANTHER" id="PTHR10815:SF13">
    <property type="entry name" value="METHYLATED-DNA--PROTEIN-CYSTEINE METHYLTRANSFERASE"/>
    <property type="match status" value="1"/>
</dbReference>
<dbReference type="Gene3D" id="3.30.160.70">
    <property type="entry name" value="Methylated DNA-protein cysteine methyltransferase domain"/>
    <property type="match status" value="1"/>
</dbReference>
<accession>A0A1I3SNX1</accession>
<dbReference type="OrthoDB" id="9802228at2"/>
<evidence type="ECO:0000256" key="7">
    <source>
        <dbReference type="ARBA" id="ARBA00023015"/>
    </source>
</evidence>
<dbReference type="RefSeq" id="WP_090679670.1">
    <property type="nucleotide sequence ID" value="NZ_FORU01000011.1"/>
</dbReference>
<dbReference type="EMBL" id="FORU01000011">
    <property type="protein sequence ID" value="SFJ59902.1"/>
    <property type="molecule type" value="Genomic_DNA"/>
</dbReference>
<comment type="catalytic activity">
    <reaction evidence="10">
        <text>a 6-O-methyl-2'-deoxyguanosine in DNA + L-cysteinyl-[protein] = S-methyl-L-cysteinyl-[protein] + a 2'-deoxyguanosine in DNA</text>
        <dbReference type="Rhea" id="RHEA:24000"/>
        <dbReference type="Rhea" id="RHEA-COMP:10131"/>
        <dbReference type="Rhea" id="RHEA-COMP:10132"/>
        <dbReference type="Rhea" id="RHEA-COMP:11367"/>
        <dbReference type="Rhea" id="RHEA-COMP:11368"/>
        <dbReference type="ChEBI" id="CHEBI:29950"/>
        <dbReference type="ChEBI" id="CHEBI:82612"/>
        <dbReference type="ChEBI" id="CHEBI:85445"/>
        <dbReference type="ChEBI" id="CHEBI:85448"/>
        <dbReference type="EC" id="2.1.1.63"/>
    </reaction>
</comment>
<comment type="similarity">
    <text evidence="2">Belongs to the MGMT family.</text>
</comment>
<dbReference type="InterPro" id="IPR001497">
    <property type="entry name" value="MethylDNA_cys_MeTrfase_AS"/>
</dbReference>
<evidence type="ECO:0000256" key="9">
    <source>
        <dbReference type="ARBA" id="ARBA00023204"/>
    </source>
</evidence>
<organism evidence="12 13">
    <name type="scientific">Myroides guanonis</name>
    <dbReference type="NCBI Taxonomy" id="1150112"/>
    <lineage>
        <taxon>Bacteria</taxon>
        <taxon>Pseudomonadati</taxon>
        <taxon>Bacteroidota</taxon>
        <taxon>Flavobacteriia</taxon>
        <taxon>Flavobacteriales</taxon>
        <taxon>Flavobacteriaceae</taxon>
        <taxon>Myroides</taxon>
    </lineage>
</organism>
<dbReference type="InterPro" id="IPR036217">
    <property type="entry name" value="MethylDNA_cys_MeTrfase_DNAb"/>
</dbReference>
<evidence type="ECO:0000313" key="12">
    <source>
        <dbReference type="EMBL" id="SFJ59902.1"/>
    </source>
</evidence>
<dbReference type="InterPro" id="IPR018060">
    <property type="entry name" value="HTH_AraC"/>
</dbReference>
<evidence type="ECO:0000256" key="8">
    <source>
        <dbReference type="ARBA" id="ARBA00023163"/>
    </source>
</evidence>
<evidence type="ECO:0000256" key="4">
    <source>
        <dbReference type="ARBA" id="ARBA00022603"/>
    </source>
</evidence>
<protein>
    <recommendedName>
        <fullName evidence="3">methylated-DNA--[protein]-cysteine S-methyltransferase</fullName>
        <ecNumber evidence="3">2.1.1.63</ecNumber>
    </recommendedName>
</protein>
<dbReference type="GO" id="GO:0003700">
    <property type="term" value="F:DNA-binding transcription factor activity"/>
    <property type="evidence" value="ECO:0007669"/>
    <property type="project" value="InterPro"/>
</dbReference>
<keyword evidence="6" id="KW-0227">DNA damage</keyword>
<keyword evidence="5 12" id="KW-0808">Transferase</keyword>
<dbReference type="InterPro" id="IPR036631">
    <property type="entry name" value="MGMT_N_sf"/>
</dbReference>
<dbReference type="Pfam" id="PF01035">
    <property type="entry name" value="DNA_binding_1"/>
    <property type="match status" value="1"/>
</dbReference>
<dbReference type="STRING" id="1150112.SAMN04487893_1119"/>
<dbReference type="GO" id="GO:0043565">
    <property type="term" value="F:sequence-specific DNA binding"/>
    <property type="evidence" value="ECO:0007669"/>
    <property type="project" value="InterPro"/>
</dbReference>
<dbReference type="Gene3D" id="1.10.10.60">
    <property type="entry name" value="Homeodomain-like"/>
    <property type="match status" value="1"/>
</dbReference>
<dbReference type="InterPro" id="IPR009057">
    <property type="entry name" value="Homeodomain-like_sf"/>
</dbReference>
<dbReference type="PROSITE" id="PS00374">
    <property type="entry name" value="MGMT"/>
    <property type="match status" value="1"/>
</dbReference>
<dbReference type="GO" id="GO:0032259">
    <property type="term" value="P:methylation"/>
    <property type="evidence" value="ECO:0007669"/>
    <property type="project" value="UniProtKB-KW"/>
</dbReference>
<evidence type="ECO:0000256" key="1">
    <source>
        <dbReference type="ARBA" id="ARBA00001286"/>
    </source>
</evidence>
<dbReference type="FunFam" id="1.10.10.10:FF:000214">
    <property type="entry name" value="Methylated-DNA--protein-cysteine methyltransferase"/>
    <property type="match status" value="1"/>
</dbReference>
<keyword evidence="7" id="KW-0805">Transcription regulation</keyword>
<keyword evidence="9" id="KW-0234">DNA repair</keyword>
<comment type="catalytic activity">
    <reaction evidence="1">
        <text>a 4-O-methyl-thymidine in DNA + L-cysteinyl-[protein] = a thymidine in DNA + S-methyl-L-cysteinyl-[protein]</text>
        <dbReference type="Rhea" id="RHEA:53428"/>
        <dbReference type="Rhea" id="RHEA-COMP:10131"/>
        <dbReference type="Rhea" id="RHEA-COMP:10132"/>
        <dbReference type="Rhea" id="RHEA-COMP:13555"/>
        <dbReference type="Rhea" id="RHEA-COMP:13556"/>
        <dbReference type="ChEBI" id="CHEBI:29950"/>
        <dbReference type="ChEBI" id="CHEBI:82612"/>
        <dbReference type="ChEBI" id="CHEBI:137386"/>
        <dbReference type="ChEBI" id="CHEBI:137387"/>
        <dbReference type="EC" id="2.1.1.63"/>
    </reaction>
</comment>
<dbReference type="CDD" id="cd06445">
    <property type="entry name" value="ATase"/>
    <property type="match status" value="1"/>
</dbReference>
<evidence type="ECO:0000256" key="5">
    <source>
        <dbReference type="ARBA" id="ARBA00022679"/>
    </source>
</evidence>
<dbReference type="Pfam" id="PF12833">
    <property type="entry name" value="HTH_18"/>
    <property type="match status" value="1"/>
</dbReference>
<dbReference type="Gene3D" id="1.10.10.10">
    <property type="entry name" value="Winged helix-like DNA-binding domain superfamily/Winged helix DNA-binding domain"/>
    <property type="match status" value="1"/>
</dbReference>
<keyword evidence="4 12" id="KW-0489">Methyltransferase</keyword>
<dbReference type="PANTHER" id="PTHR10815">
    <property type="entry name" value="METHYLATED-DNA--PROTEIN-CYSTEINE METHYLTRANSFERASE"/>
    <property type="match status" value="1"/>
</dbReference>
<dbReference type="SUPFAM" id="SSF53155">
    <property type="entry name" value="Methylated DNA-protein cysteine methyltransferase domain"/>
    <property type="match status" value="1"/>
</dbReference>
<dbReference type="SUPFAM" id="SSF46689">
    <property type="entry name" value="Homeodomain-like"/>
    <property type="match status" value="1"/>
</dbReference>
<evidence type="ECO:0000256" key="3">
    <source>
        <dbReference type="ARBA" id="ARBA00011918"/>
    </source>
</evidence>
<dbReference type="AlphaFoldDB" id="A0A1I3SNX1"/>
<evidence type="ECO:0000256" key="10">
    <source>
        <dbReference type="ARBA" id="ARBA00049348"/>
    </source>
</evidence>
<dbReference type="Proteomes" id="UP000243887">
    <property type="component" value="Unassembled WGS sequence"/>
</dbReference>
<keyword evidence="13" id="KW-1185">Reference proteome</keyword>
<evidence type="ECO:0000256" key="6">
    <source>
        <dbReference type="ARBA" id="ARBA00022763"/>
    </source>
</evidence>